<organism evidence="2 3">
    <name type="scientific">Heterocephalus glaber</name>
    <name type="common">Naked mole rat</name>
    <dbReference type="NCBI Taxonomy" id="10181"/>
    <lineage>
        <taxon>Eukaryota</taxon>
        <taxon>Metazoa</taxon>
        <taxon>Chordata</taxon>
        <taxon>Craniata</taxon>
        <taxon>Vertebrata</taxon>
        <taxon>Euteleostomi</taxon>
        <taxon>Mammalia</taxon>
        <taxon>Eutheria</taxon>
        <taxon>Euarchontoglires</taxon>
        <taxon>Glires</taxon>
        <taxon>Rodentia</taxon>
        <taxon>Hystricomorpha</taxon>
        <taxon>Bathyergidae</taxon>
        <taxon>Heterocephalus</taxon>
    </lineage>
</organism>
<gene>
    <name evidence="2" type="ORF">GW7_15693</name>
</gene>
<dbReference type="AlphaFoldDB" id="G5BL32"/>
<protein>
    <submittedName>
        <fullName evidence="2">Uncharacterized protein</fullName>
    </submittedName>
</protein>
<dbReference type="EMBL" id="JH170866">
    <property type="protein sequence ID" value="EHB09993.1"/>
    <property type="molecule type" value="Genomic_DNA"/>
</dbReference>
<name>G5BL32_HETGA</name>
<dbReference type="InParanoid" id="G5BL32"/>
<evidence type="ECO:0000313" key="3">
    <source>
        <dbReference type="Proteomes" id="UP000006813"/>
    </source>
</evidence>
<accession>G5BL32</accession>
<evidence type="ECO:0000313" key="2">
    <source>
        <dbReference type="EMBL" id="EHB09993.1"/>
    </source>
</evidence>
<evidence type="ECO:0000256" key="1">
    <source>
        <dbReference type="SAM" id="MobiDB-lite"/>
    </source>
</evidence>
<sequence length="131" mass="14752">MKHRLWLPQNCLPLSPACSQKCQISTKPPVYIPKVKVDRELIKGATRSLHLKNKLKWSLQQLPGKKPEKSEASTISGDSGNLGKRRKKTKVRAQQNRGPGLQPPPSHSGPLVALLWVQHPWKALDEELSDW</sequence>
<proteinExistence type="predicted"/>
<dbReference type="Proteomes" id="UP000006813">
    <property type="component" value="Unassembled WGS sequence"/>
</dbReference>
<reference evidence="2 3" key="1">
    <citation type="journal article" date="2011" name="Nature">
        <title>Genome sequencing reveals insights into physiology and longevity of the naked mole rat.</title>
        <authorList>
            <person name="Kim E.B."/>
            <person name="Fang X."/>
            <person name="Fushan A.A."/>
            <person name="Huang Z."/>
            <person name="Lobanov A.V."/>
            <person name="Han L."/>
            <person name="Marino S.M."/>
            <person name="Sun X."/>
            <person name="Turanov A.A."/>
            <person name="Yang P."/>
            <person name="Yim S.H."/>
            <person name="Zhao X."/>
            <person name="Kasaikina M.V."/>
            <person name="Stoletzki N."/>
            <person name="Peng C."/>
            <person name="Polak P."/>
            <person name="Xiong Z."/>
            <person name="Kiezun A."/>
            <person name="Zhu Y."/>
            <person name="Chen Y."/>
            <person name="Kryukov G.V."/>
            <person name="Zhang Q."/>
            <person name="Peshkin L."/>
            <person name="Yang L."/>
            <person name="Bronson R.T."/>
            <person name="Buffenstein R."/>
            <person name="Wang B."/>
            <person name="Han C."/>
            <person name="Li Q."/>
            <person name="Chen L."/>
            <person name="Zhao W."/>
            <person name="Sunyaev S.R."/>
            <person name="Park T.J."/>
            <person name="Zhang G."/>
            <person name="Wang J."/>
            <person name="Gladyshev V.N."/>
        </authorList>
    </citation>
    <scope>NUCLEOTIDE SEQUENCE [LARGE SCALE GENOMIC DNA]</scope>
</reference>
<feature type="region of interest" description="Disordered" evidence="1">
    <location>
        <begin position="59"/>
        <end position="109"/>
    </location>
</feature>